<dbReference type="SUPFAM" id="SSF53254">
    <property type="entry name" value="Phosphoglycerate mutase-like"/>
    <property type="match status" value="1"/>
</dbReference>
<evidence type="ECO:0000313" key="3">
    <source>
        <dbReference type="Proteomes" id="UP000235777"/>
    </source>
</evidence>
<evidence type="ECO:0000256" key="1">
    <source>
        <dbReference type="SAM" id="MobiDB-lite"/>
    </source>
</evidence>
<dbReference type="Proteomes" id="UP000235777">
    <property type="component" value="Unassembled WGS sequence"/>
</dbReference>
<keyword evidence="3" id="KW-1185">Reference proteome</keyword>
<dbReference type="SMART" id="SM00855">
    <property type="entry name" value="PGAM"/>
    <property type="match status" value="1"/>
</dbReference>
<dbReference type="EMBL" id="PNYC01000008">
    <property type="protein sequence ID" value="PMS36129.1"/>
    <property type="molecule type" value="Genomic_DNA"/>
</dbReference>
<dbReference type="AlphaFoldDB" id="A0A2N7X2Z8"/>
<accession>A0A2N7X2Z8</accession>
<reference evidence="2 3" key="1">
    <citation type="submission" date="2018-01" db="EMBL/GenBank/DDBJ databases">
        <title>Whole genome analyses suggest that Burkholderia sensu lato contains two further novel genera in the rhizoxinica-symbiotica group Mycetohabitans gen. nov., and Trinickia gen. nov.: implications for the evolution of diazotrophy and nodulation in the Burkholderiaceae.</title>
        <authorList>
            <person name="Estrada-de los Santos P."/>
            <person name="Palmer M."/>
            <person name="Chavez-Ramirez B."/>
            <person name="Beukes C."/>
            <person name="Steenkamp E.T."/>
            <person name="Hirsch A.M."/>
            <person name="Manyaka P."/>
            <person name="Maluk M."/>
            <person name="Lafos M."/>
            <person name="Crook M."/>
            <person name="Gross E."/>
            <person name="Simon M.F."/>
            <person name="Bueno dos Reis Junior F."/>
            <person name="Poole P.S."/>
            <person name="Venter S.N."/>
            <person name="James E.K."/>
        </authorList>
    </citation>
    <scope>NUCLEOTIDE SEQUENCE [LARGE SCALE GENOMIC DNA]</scope>
    <source>
        <strain evidence="2 3">JPY 581</strain>
    </source>
</reference>
<dbReference type="STRING" id="863227.GCA_000373005_04507"/>
<sequence length="269" mass="28064">MDLLLIRHPATAIDAGICYGRSDVPLAGDARAASDALFERLTGLGAPPPQTLWTSPLRRCASVAAWLARDCGCVARADPRLQEIDFGAWERMRWDTIDRAALDAWAADFVHARVHGGESVAQFAARVAAWFETRVAPPGASGASGARRGSGVAAAQALPRSSAARVLPGAPGSAATGSSVSPGSSASESRLPVEAPTSQGAASSISPASGVEAPTAYVVTHAGVIRVLASLTLDISLRELQEWPLDLAAIVWLRQEGDDGGWRLVRWNA</sequence>
<name>A0A2N7X2Z8_9BURK</name>
<dbReference type="InterPro" id="IPR013078">
    <property type="entry name" value="His_Pase_superF_clade-1"/>
</dbReference>
<dbReference type="InterPro" id="IPR029033">
    <property type="entry name" value="His_PPase_superfam"/>
</dbReference>
<comment type="caution">
    <text evidence="2">The sequence shown here is derived from an EMBL/GenBank/DDBJ whole genome shotgun (WGS) entry which is preliminary data.</text>
</comment>
<feature type="compositionally biased region" description="Polar residues" evidence="1">
    <location>
        <begin position="196"/>
        <end position="207"/>
    </location>
</feature>
<feature type="compositionally biased region" description="Low complexity" evidence="1">
    <location>
        <begin position="165"/>
        <end position="189"/>
    </location>
</feature>
<gene>
    <name evidence="2" type="ORF">C0Z20_14910</name>
</gene>
<feature type="region of interest" description="Disordered" evidence="1">
    <location>
        <begin position="165"/>
        <end position="208"/>
    </location>
</feature>
<organism evidence="2 3">
    <name type="scientific">Trinickia symbiotica</name>
    <dbReference type="NCBI Taxonomy" id="863227"/>
    <lineage>
        <taxon>Bacteria</taxon>
        <taxon>Pseudomonadati</taxon>
        <taxon>Pseudomonadota</taxon>
        <taxon>Betaproteobacteria</taxon>
        <taxon>Burkholderiales</taxon>
        <taxon>Burkholderiaceae</taxon>
        <taxon>Trinickia</taxon>
    </lineage>
</organism>
<protein>
    <submittedName>
        <fullName evidence="2">Alpha-ribazole phosphatase</fullName>
    </submittedName>
</protein>
<proteinExistence type="predicted"/>
<evidence type="ECO:0000313" key="2">
    <source>
        <dbReference type="EMBL" id="PMS36129.1"/>
    </source>
</evidence>
<dbReference type="OrthoDB" id="5296884at2"/>
<dbReference type="Gene3D" id="3.40.50.1240">
    <property type="entry name" value="Phosphoglycerate mutase-like"/>
    <property type="match status" value="1"/>
</dbReference>
<dbReference type="Pfam" id="PF00300">
    <property type="entry name" value="His_Phos_1"/>
    <property type="match status" value="2"/>
</dbReference>